<dbReference type="Pfam" id="PF03803">
    <property type="entry name" value="Scramblase"/>
    <property type="match status" value="1"/>
</dbReference>
<keyword evidence="2" id="KW-1185">Reference proteome</keyword>
<dbReference type="AlphaFoldDB" id="A0A848IVZ3"/>
<name>A0A848IVZ3_9BACT</name>
<organism evidence="1 2">
    <name type="scientific">Marinigracilibium pacificum</name>
    <dbReference type="NCBI Taxonomy" id="2729599"/>
    <lineage>
        <taxon>Bacteria</taxon>
        <taxon>Pseudomonadati</taxon>
        <taxon>Bacteroidota</taxon>
        <taxon>Cytophagia</taxon>
        <taxon>Cytophagales</taxon>
        <taxon>Flammeovirgaceae</taxon>
        <taxon>Marinigracilibium</taxon>
    </lineage>
</organism>
<dbReference type="PANTHER" id="PTHR23248:SF9">
    <property type="entry name" value="PHOSPHOLIPID SCRAMBLASE"/>
    <property type="match status" value="1"/>
</dbReference>
<evidence type="ECO:0000313" key="1">
    <source>
        <dbReference type="EMBL" id="NMM47411.1"/>
    </source>
</evidence>
<dbReference type="InterPro" id="IPR005552">
    <property type="entry name" value="Scramblase"/>
</dbReference>
<accession>A0A848IVZ3</accession>
<dbReference type="EMBL" id="JABBNU010000002">
    <property type="protein sequence ID" value="NMM47411.1"/>
    <property type="molecule type" value="Genomic_DNA"/>
</dbReference>
<dbReference type="PANTHER" id="PTHR23248">
    <property type="entry name" value="PHOSPHOLIPID SCRAMBLASE-RELATED"/>
    <property type="match status" value="1"/>
</dbReference>
<gene>
    <name evidence="1" type="ORF">HH304_03305</name>
</gene>
<evidence type="ECO:0000313" key="2">
    <source>
        <dbReference type="Proteomes" id="UP000559010"/>
    </source>
</evidence>
<dbReference type="InterPro" id="IPR025659">
    <property type="entry name" value="Tubby-like_C"/>
</dbReference>
<dbReference type="Proteomes" id="UP000559010">
    <property type="component" value="Unassembled WGS sequence"/>
</dbReference>
<dbReference type="InterPro" id="IPR038595">
    <property type="entry name" value="LOR_sf"/>
</dbReference>
<dbReference type="Gene3D" id="2.40.160.200">
    <property type="entry name" value="LURP1-related"/>
    <property type="match status" value="1"/>
</dbReference>
<comment type="caution">
    <text evidence="1">The sequence shown here is derived from an EMBL/GenBank/DDBJ whole genome shotgun (WGS) entry which is preliminary data.</text>
</comment>
<sequence>MNTALSQNTFLVKEHLGMFKAANNYDIFNPESHELTLNCREEDLGFFTKLFRFTDYKRMTPFNITIKTPQGNKVVSIKRGISILLSTVEVYDENDEMIGKFKQKLFSIGGKFDVLDPNDNYLCSLKGKWTSWDFKFVKDNYEFAHVSKKWAGLGKELFTSADNYVLKINVSVPQDNKIRLLILAAVMCIDMVLKE</sequence>
<dbReference type="GO" id="GO:0017128">
    <property type="term" value="F:phospholipid scramblase activity"/>
    <property type="evidence" value="ECO:0007669"/>
    <property type="project" value="InterPro"/>
</dbReference>
<dbReference type="GO" id="GO:0005886">
    <property type="term" value="C:plasma membrane"/>
    <property type="evidence" value="ECO:0007669"/>
    <property type="project" value="TreeGrafter"/>
</dbReference>
<reference evidence="1 2" key="1">
    <citation type="submission" date="2020-04" db="EMBL/GenBank/DDBJ databases">
        <title>Flammeovirgaceae bacterium KN852 isolated from deep sea.</title>
        <authorList>
            <person name="Zhang D.-C."/>
        </authorList>
    </citation>
    <scope>NUCLEOTIDE SEQUENCE [LARGE SCALE GENOMIC DNA]</scope>
    <source>
        <strain evidence="1 2">KN852</strain>
    </source>
</reference>
<proteinExistence type="predicted"/>
<protein>
    <submittedName>
        <fullName evidence="1">RNAase</fullName>
    </submittedName>
</protein>
<dbReference type="SUPFAM" id="SSF54518">
    <property type="entry name" value="Tubby C-terminal domain-like"/>
    <property type="match status" value="1"/>
</dbReference>
<dbReference type="RefSeq" id="WP_169678037.1">
    <property type="nucleotide sequence ID" value="NZ_JABBNU010000002.1"/>
</dbReference>